<evidence type="ECO:0000259" key="8">
    <source>
        <dbReference type="PROSITE" id="PS51465"/>
    </source>
</evidence>
<proteinExistence type="predicted"/>
<dbReference type="AlphaFoldDB" id="A0A7R9HPX2"/>
<dbReference type="Gene3D" id="3.30.60.30">
    <property type="match status" value="1"/>
</dbReference>
<keyword evidence="2" id="KW-1003">Cell membrane</keyword>
<evidence type="ECO:0000256" key="6">
    <source>
        <dbReference type="SAM" id="MobiDB-lite"/>
    </source>
</evidence>
<feature type="compositionally biased region" description="Basic and acidic residues" evidence="6">
    <location>
        <begin position="355"/>
        <end position="365"/>
    </location>
</feature>
<dbReference type="PROSITE" id="PS51465">
    <property type="entry name" value="KAZAL_2"/>
    <property type="match status" value="1"/>
</dbReference>
<dbReference type="GO" id="GO:0015347">
    <property type="term" value="F:sodium-independent organic anion transmembrane transporter activity"/>
    <property type="evidence" value="ECO:0007669"/>
    <property type="project" value="TreeGrafter"/>
</dbReference>
<dbReference type="PANTHER" id="PTHR11388:SF159">
    <property type="entry name" value="SOLUTE CARRIER ORGANIC ANION TRANSPORTER FAMILY MEMBER 74D"/>
    <property type="match status" value="1"/>
</dbReference>
<evidence type="ECO:0000256" key="2">
    <source>
        <dbReference type="ARBA" id="ARBA00022475"/>
    </source>
</evidence>
<protein>
    <recommendedName>
        <fullName evidence="8">Kazal-like domain-containing protein</fullName>
    </recommendedName>
</protein>
<dbReference type="GO" id="GO:0016323">
    <property type="term" value="C:basolateral plasma membrane"/>
    <property type="evidence" value="ECO:0007669"/>
    <property type="project" value="TreeGrafter"/>
</dbReference>
<dbReference type="EMBL" id="OB794426">
    <property type="protein sequence ID" value="CAD7430264.1"/>
    <property type="molecule type" value="Genomic_DNA"/>
</dbReference>
<dbReference type="InterPro" id="IPR004156">
    <property type="entry name" value="OATP"/>
</dbReference>
<gene>
    <name evidence="9" type="ORF">TMSB3V08_LOCUS7025</name>
</gene>
<feature type="compositionally biased region" description="Acidic residues" evidence="6">
    <location>
        <begin position="342"/>
        <end position="354"/>
    </location>
</feature>
<organism evidence="9">
    <name type="scientific">Timema monikensis</name>
    <dbReference type="NCBI Taxonomy" id="170555"/>
    <lineage>
        <taxon>Eukaryota</taxon>
        <taxon>Metazoa</taxon>
        <taxon>Ecdysozoa</taxon>
        <taxon>Arthropoda</taxon>
        <taxon>Hexapoda</taxon>
        <taxon>Insecta</taxon>
        <taxon>Pterygota</taxon>
        <taxon>Neoptera</taxon>
        <taxon>Polyneoptera</taxon>
        <taxon>Phasmatodea</taxon>
        <taxon>Timematodea</taxon>
        <taxon>Timematoidea</taxon>
        <taxon>Timematidae</taxon>
        <taxon>Timema</taxon>
    </lineage>
</organism>
<dbReference type="InterPro" id="IPR002350">
    <property type="entry name" value="Kazal_dom"/>
</dbReference>
<evidence type="ECO:0000256" key="4">
    <source>
        <dbReference type="ARBA" id="ARBA00022989"/>
    </source>
</evidence>
<accession>A0A7R9HPX2</accession>
<evidence type="ECO:0000256" key="7">
    <source>
        <dbReference type="SAM" id="Phobius"/>
    </source>
</evidence>
<dbReference type="GO" id="GO:0043252">
    <property type="term" value="P:sodium-independent organic anion transport"/>
    <property type="evidence" value="ECO:0007669"/>
    <property type="project" value="TreeGrafter"/>
</dbReference>
<dbReference type="SUPFAM" id="SSF100895">
    <property type="entry name" value="Kazal-type serine protease inhibitors"/>
    <property type="match status" value="1"/>
</dbReference>
<feature type="transmembrane region" description="Helical" evidence="7">
    <location>
        <begin position="37"/>
        <end position="60"/>
    </location>
</feature>
<dbReference type="PANTHER" id="PTHR11388">
    <property type="entry name" value="ORGANIC ANION TRANSPORTER"/>
    <property type="match status" value="1"/>
</dbReference>
<feature type="transmembrane region" description="Helical" evidence="7">
    <location>
        <begin position="195"/>
        <end position="221"/>
    </location>
</feature>
<keyword evidence="3 7" id="KW-0812">Transmembrane</keyword>
<feature type="domain" description="Kazal-like" evidence="8">
    <location>
        <begin position="108"/>
        <end position="164"/>
    </location>
</feature>
<feature type="region of interest" description="Disordered" evidence="6">
    <location>
        <begin position="341"/>
        <end position="365"/>
    </location>
</feature>
<comment type="subcellular location">
    <subcellularLocation>
        <location evidence="1">Cell membrane</location>
        <topology evidence="1">Multi-pass membrane protein</topology>
    </subcellularLocation>
</comment>
<keyword evidence="4 7" id="KW-1133">Transmembrane helix</keyword>
<dbReference type="Pfam" id="PF07648">
    <property type="entry name" value="Kazal_2"/>
    <property type="match status" value="1"/>
</dbReference>
<evidence type="ECO:0000256" key="1">
    <source>
        <dbReference type="ARBA" id="ARBA00004651"/>
    </source>
</evidence>
<keyword evidence="5 7" id="KW-0472">Membrane</keyword>
<feature type="transmembrane region" description="Helical" evidence="7">
    <location>
        <begin position="69"/>
        <end position="90"/>
    </location>
</feature>
<feature type="transmembrane region" description="Helical" evidence="7">
    <location>
        <begin position="7"/>
        <end position="25"/>
    </location>
</feature>
<dbReference type="InterPro" id="IPR036058">
    <property type="entry name" value="Kazal_dom_sf"/>
</dbReference>
<dbReference type="Pfam" id="PF03137">
    <property type="entry name" value="OATP"/>
    <property type="match status" value="1"/>
</dbReference>
<evidence type="ECO:0000313" key="9">
    <source>
        <dbReference type="EMBL" id="CAD7430264.1"/>
    </source>
</evidence>
<name>A0A7R9HPX2_9NEOP</name>
<evidence type="ECO:0000256" key="3">
    <source>
        <dbReference type="ARBA" id="ARBA00022692"/>
    </source>
</evidence>
<evidence type="ECO:0000256" key="5">
    <source>
        <dbReference type="ARBA" id="ARBA00023136"/>
    </source>
</evidence>
<reference evidence="9" key="1">
    <citation type="submission" date="2020-11" db="EMBL/GenBank/DDBJ databases">
        <authorList>
            <person name="Tran Van P."/>
        </authorList>
    </citation>
    <scope>NUCLEOTIDE SEQUENCE</scope>
</reference>
<sequence>MFRTASSVLHILPIAGLYTFLPKYLESQFRLAAHTANMISGVGGILVMGLGIIISGVFILRVKPNARFVAAWIAFTAVVYALGMGILMFIGCPMDDFAGLQKSGGRLTSFEPVCNTTCDCDKDKFSPICGRDGKTYFSACHAGCRNITIVDGKILEYSDCLCMQHDYNNESISVVEPFFIPIASIGYCDLACDKFVWYIILFSLFVFVHSTSEVGSMLLILRCVDPRDKAMALGLIQFAIGLFVFQASVQEADSVESLMNTGKGVELKYDVLQAVHFIVSVWQQMTLSITQNCFVKCGHVKKNEGSHMTEMNGKVDQELATCGVLCVEEICCELGSGSYLEEGQDSGEDDDEATDRENLEKSGNF</sequence>